<organism evidence="2">
    <name type="scientific">Eutreptiella gymnastica</name>
    <dbReference type="NCBI Taxonomy" id="73025"/>
    <lineage>
        <taxon>Eukaryota</taxon>
        <taxon>Discoba</taxon>
        <taxon>Euglenozoa</taxon>
        <taxon>Euglenida</taxon>
        <taxon>Spirocuta</taxon>
        <taxon>Euglenophyceae</taxon>
        <taxon>Eutreptiales</taxon>
        <taxon>Eutreptiaceae</taxon>
        <taxon>Eutreptiella</taxon>
    </lineage>
</organism>
<dbReference type="AlphaFoldDB" id="A0A7S4FN33"/>
<protein>
    <submittedName>
        <fullName evidence="2">Uncharacterized protein</fullName>
    </submittedName>
</protein>
<feature type="region of interest" description="Disordered" evidence="1">
    <location>
        <begin position="53"/>
        <end position="102"/>
    </location>
</feature>
<reference evidence="2" key="1">
    <citation type="submission" date="2021-01" db="EMBL/GenBank/DDBJ databases">
        <authorList>
            <person name="Corre E."/>
            <person name="Pelletier E."/>
            <person name="Niang G."/>
            <person name="Scheremetjew M."/>
            <person name="Finn R."/>
            <person name="Kale V."/>
            <person name="Holt S."/>
            <person name="Cochrane G."/>
            <person name="Meng A."/>
            <person name="Brown T."/>
            <person name="Cohen L."/>
        </authorList>
    </citation>
    <scope>NUCLEOTIDE SEQUENCE</scope>
    <source>
        <strain evidence="2">CCMP1594</strain>
    </source>
</reference>
<gene>
    <name evidence="2" type="ORF">EGYM00163_LOCUS14321</name>
</gene>
<evidence type="ECO:0000256" key="1">
    <source>
        <dbReference type="SAM" id="MobiDB-lite"/>
    </source>
</evidence>
<name>A0A7S4FN33_9EUGL</name>
<sequence>MLVTSNGRIENFEDYAMRALLDCIKEGIISVQRIQEANERIDKFFDTYVRPASSDPDSVRLLGTEPHGVPTDPIPEYPQYPQFPRPSSRMMRHHGWRRPGLR</sequence>
<accession>A0A7S4FN33</accession>
<dbReference type="EMBL" id="HBJA01041817">
    <property type="protein sequence ID" value="CAE0803199.1"/>
    <property type="molecule type" value="Transcribed_RNA"/>
</dbReference>
<feature type="compositionally biased region" description="Pro residues" evidence="1">
    <location>
        <begin position="72"/>
        <end position="84"/>
    </location>
</feature>
<proteinExistence type="predicted"/>
<evidence type="ECO:0000313" key="2">
    <source>
        <dbReference type="EMBL" id="CAE0803199.1"/>
    </source>
</evidence>
<feature type="compositionally biased region" description="Basic residues" evidence="1">
    <location>
        <begin position="90"/>
        <end position="102"/>
    </location>
</feature>